<dbReference type="Pfam" id="PF10229">
    <property type="entry name" value="MMADHC"/>
    <property type="match status" value="1"/>
</dbReference>
<name>A0A2I9LP71_9SCOR</name>
<dbReference type="EMBL" id="GFWZ01000183">
    <property type="protein sequence ID" value="MBW20173.1"/>
    <property type="molecule type" value="Transcribed_RNA"/>
</dbReference>
<dbReference type="PANTHER" id="PTHR13192">
    <property type="entry name" value="MY011 PROTEIN"/>
    <property type="match status" value="1"/>
</dbReference>
<organism evidence="1">
    <name type="scientific">Centruroides hentzi</name>
    <dbReference type="NCBI Taxonomy" id="88313"/>
    <lineage>
        <taxon>Eukaryota</taxon>
        <taxon>Metazoa</taxon>
        <taxon>Ecdysozoa</taxon>
        <taxon>Arthropoda</taxon>
        <taxon>Chelicerata</taxon>
        <taxon>Arachnida</taxon>
        <taxon>Scorpiones</taxon>
        <taxon>Buthida</taxon>
        <taxon>Buthoidea</taxon>
        <taxon>Buthidae</taxon>
        <taxon>Centruroides</taxon>
    </lineage>
</organism>
<dbReference type="AlphaFoldDB" id="A0A2I9LP71"/>
<reference evidence="1" key="1">
    <citation type="journal article" date="2017" name="Toxicon">
        <title>Venom-gland transcriptomics and venom proteomics of the Hentz striped scorpion (Centruroides hentzi; Buthidae) reveal high toxin diversity in a harmless member of a lethal family.</title>
        <authorList>
            <person name="Ward M.J."/>
            <person name="Ellsworth S.A."/>
            <person name="Rokyta D.R."/>
        </authorList>
    </citation>
    <scope>NUCLEOTIDE SEQUENCE</scope>
    <source>
        <tissue evidence="1">Venom gland</tissue>
    </source>
</reference>
<dbReference type="InterPro" id="IPR019362">
    <property type="entry name" value="MMADHC"/>
</dbReference>
<dbReference type="GO" id="GO:0005739">
    <property type="term" value="C:mitochondrion"/>
    <property type="evidence" value="ECO:0007669"/>
    <property type="project" value="TreeGrafter"/>
</dbReference>
<sequence length="298" mass="34485">MNHIRRVVLYTKNLRYFAQCQFSSESASQYFSEPSRKENTQEGNVPRKKYQEREICLFGPKDMRAPLPGNIGVITSSLFENNDKLMISSNSSKKECDIFTKELPFDRYKNVITQLFSSEGSETTDDRQLTIFSPSDVLECVVQECPRLLCRDFADLFPGRDLEKEKLTVITLCQKTRHDMSTWSEEIELEREELIGYFIKAAEDICAKLNEVGYWADFIDPSSGRPYLGPYTNVTMFETDERYRNFGFIIEDLGCCKVLSHHLWGTHAFVGSLFTNAPLNSPEIQEIIEKHKSRKIYP</sequence>
<accession>A0A2I9LP71</accession>
<protein>
    <submittedName>
        <fullName evidence="1">Methylmalonic aciduria and homocystinuria type D-like protein, mitochondrial</fullName>
    </submittedName>
</protein>
<evidence type="ECO:0000313" key="1">
    <source>
        <dbReference type="EMBL" id="MBW20173.1"/>
    </source>
</evidence>
<dbReference type="GO" id="GO:0009235">
    <property type="term" value="P:cobalamin metabolic process"/>
    <property type="evidence" value="ECO:0007669"/>
    <property type="project" value="InterPro"/>
</dbReference>
<dbReference type="PANTHER" id="PTHR13192:SF3">
    <property type="entry name" value="COBALAMIN TRAFFICKING PROTEIN CBLD"/>
    <property type="match status" value="1"/>
</dbReference>
<proteinExistence type="predicted"/>